<gene>
    <name evidence="2" type="ORF">MKZ38_010211</name>
</gene>
<accession>A0AAD5WLW4</accession>
<dbReference type="Proteomes" id="UP001201980">
    <property type="component" value="Unassembled WGS sequence"/>
</dbReference>
<proteinExistence type="predicted"/>
<feature type="region of interest" description="Disordered" evidence="1">
    <location>
        <begin position="1"/>
        <end position="37"/>
    </location>
</feature>
<evidence type="ECO:0000313" key="2">
    <source>
        <dbReference type="EMBL" id="KAJ2892138.1"/>
    </source>
</evidence>
<feature type="region of interest" description="Disordered" evidence="1">
    <location>
        <begin position="167"/>
        <end position="220"/>
    </location>
</feature>
<comment type="caution">
    <text evidence="2">The sequence shown here is derived from an EMBL/GenBank/DDBJ whole genome shotgun (WGS) entry which is preliminary data.</text>
</comment>
<name>A0AAD5WLW4_9PEZI</name>
<feature type="compositionally biased region" description="Polar residues" evidence="1">
    <location>
        <begin position="1"/>
        <end position="24"/>
    </location>
</feature>
<evidence type="ECO:0000256" key="1">
    <source>
        <dbReference type="SAM" id="MobiDB-lite"/>
    </source>
</evidence>
<protein>
    <submittedName>
        <fullName evidence="2">Uncharacterized protein</fullName>
    </submittedName>
</protein>
<organism evidence="2 3">
    <name type="scientific">Zalerion maritima</name>
    <dbReference type="NCBI Taxonomy" id="339359"/>
    <lineage>
        <taxon>Eukaryota</taxon>
        <taxon>Fungi</taxon>
        <taxon>Dikarya</taxon>
        <taxon>Ascomycota</taxon>
        <taxon>Pezizomycotina</taxon>
        <taxon>Sordariomycetes</taxon>
        <taxon>Lulworthiomycetidae</taxon>
        <taxon>Lulworthiales</taxon>
        <taxon>Lulworthiaceae</taxon>
        <taxon>Zalerion</taxon>
    </lineage>
</organism>
<sequence>MVSAAVSNTVSNHASTASSGTEGVTKSKAHDGTSPAAPLTTVYTPAASCYAWGNPDEPESCYPDNWDEYISTAGYYSPGICPEGLTSAGNPTDSGMLMGPPVEETETGIYCCTESYALAWDDSIGGSSMLLCEGQYTTGTAGTTGWPYHFAIQVRWAEADLEILETTPLTGNEDATTTAGANDTETSKIGATDEATTGSLIDPYATTTPTGKTGDGDSGVAGRKPTSLAWVLFGCLVAVGTMP</sequence>
<reference evidence="2" key="1">
    <citation type="submission" date="2022-07" db="EMBL/GenBank/DDBJ databases">
        <title>Draft genome sequence of Zalerion maritima ATCC 34329, a (micro)plastics degrading marine fungus.</title>
        <authorList>
            <person name="Paco A."/>
            <person name="Goncalves M.F.M."/>
            <person name="Rocha-Santos T.A.P."/>
            <person name="Alves A."/>
        </authorList>
    </citation>
    <scope>NUCLEOTIDE SEQUENCE</scope>
    <source>
        <strain evidence="2">ATCC 34329</strain>
    </source>
</reference>
<dbReference type="EMBL" id="JAKWBI020000882">
    <property type="protein sequence ID" value="KAJ2892138.1"/>
    <property type="molecule type" value="Genomic_DNA"/>
</dbReference>
<dbReference type="AlphaFoldDB" id="A0AAD5WLW4"/>
<keyword evidence="3" id="KW-1185">Reference proteome</keyword>
<evidence type="ECO:0000313" key="3">
    <source>
        <dbReference type="Proteomes" id="UP001201980"/>
    </source>
</evidence>
<feature type="compositionally biased region" description="Polar residues" evidence="1">
    <location>
        <begin position="167"/>
        <end position="199"/>
    </location>
</feature>